<dbReference type="OrthoDB" id="47395at2"/>
<dbReference type="RefSeq" id="WP_014295859.1">
    <property type="nucleotide sequence ID" value="NC_016751.1"/>
</dbReference>
<dbReference type="HOGENOM" id="CLU_735290_0_0_0"/>
<proteinExistence type="predicted"/>
<dbReference type="EMBL" id="CP003257">
    <property type="protein sequence ID" value="AEX84787.1"/>
    <property type="molecule type" value="Genomic_DNA"/>
</dbReference>
<dbReference type="AlphaFoldDB" id="H2J4D2"/>
<name>H2J4D2_MARPK</name>
<accession>H2J4D2</accession>
<organism evidence="1 2">
    <name type="scientific">Marinitoga piezophila (strain DSM 14283 / JCM 11233 / KA3)</name>
    <dbReference type="NCBI Taxonomy" id="443254"/>
    <lineage>
        <taxon>Bacteria</taxon>
        <taxon>Thermotogati</taxon>
        <taxon>Thermotogota</taxon>
        <taxon>Thermotogae</taxon>
        <taxon>Petrotogales</taxon>
        <taxon>Petrotogaceae</taxon>
        <taxon>Marinitoga</taxon>
    </lineage>
</organism>
<reference evidence="2" key="2">
    <citation type="submission" date="2012-01" db="EMBL/GenBank/DDBJ databases">
        <title>Complete sequence of chromosome of Marinitoga piezophila KA3.</title>
        <authorList>
            <person name="Lucas S."/>
            <person name="Han J."/>
            <person name="Lapidus A."/>
            <person name="Cheng J.-F."/>
            <person name="Goodwin L."/>
            <person name="Pitluck S."/>
            <person name="Peters L."/>
            <person name="Mikhailova N."/>
            <person name="Teshima H."/>
            <person name="Detter J.C."/>
            <person name="Han C."/>
            <person name="Tapia R."/>
            <person name="Land M."/>
            <person name="Hauser L."/>
            <person name="Kyrpides N."/>
            <person name="Ivanova N."/>
            <person name="Pagani I."/>
            <person name="Jebbar M."/>
            <person name="Vannier P."/>
            <person name="Oger P."/>
            <person name="Cario A."/>
            <person name="Bartlett D."/>
            <person name="Noll K.M."/>
            <person name="Woyke T."/>
        </authorList>
    </citation>
    <scope>NUCLEOTIDE SEQUENCE [LARGE SCALE GENOMIC DNA]</scope>
    <source>
        <strain evidence="2">DSM 14283 / JCM 11233 / KA3</strain>
    </source>
</reference>
<reference evidence="1 2" key="1">
    <citation type="journal article" date="2012" name="J. Bacteriol.">
        <title>Complete Genome Sequence of the Thermophilic, Piezophilic, Heterotrophic Bacterium Marinitoga piezophila KA3.</title>
        <authorList>
            <person name="Lucas S."/>
            <person name="Han J."/>
            <person name="Lapidus A."/>
            <person name="Cheng J.F."/>
            <person name="Goodwin L.A."/>
            <person name="Pitluck S."/>
            <person name="Peters L."/>
            <person name="Mikhailova N."/>
            <person name="Teshima H."/>
            <person name="Detter J.C."/>
            <person name="Han C."/>
            <person name="Tapia R."/>
            <person name="Land M."/>
            <person name="Hauser L."/>
            <person name="Kyrpides N.C."/>
            <person name="Ivanova N."/>
            <person name="Pagani I."/>
            <person name="Vannier P."/>
            <person name="Oger P."/>
            <person name="Bartlett D.H."/>
            <person name="Noll K.M."/>
            <person name="Woyke T."/>
            <person name="Jebbar M."/>
        </authorList>
    </citation>
    <scope>NUCLEOTIDE SEQUENCE [LARGE SCALE GENOMIC DNA]</scope>
    <source>
        <strain evidence="2">DSM 14283 / JCM 11233 / KA3</strain>
    </source>
</reference>
<dbReference type="STRING" id="443254.Marpi_0337"/>
<evidence type="ECO:0000313" key="1">
    <source>
        <dbReference type="EMBL" id="AEX84787.1"/>
    </source>
</evidence>
<dbReference type="KEGG" id="mpz:Marpi_0337"/>
<dbReference type="eggNOG" id="ENOG503421T">
    <property type="taxonomic scope" value="Bacteria"/>
</dbReference>
<dbReference type="Proteomes" id="UP000007161">
    <property type="component" value="Chromosome"/>
</dbReference>
<gene>
    <name evidence="1" type="ordered locus">Marpi_0337</name>
</gene>
<evidence type="ECO:0000313" key="2">
    <source>
        <dbReference type="Proteomes" id="UP000007161"/>
    </source>
</evidence>
<protein>
    <submittedName>
        <fullName evidence="1">Uncharacterized protein</fullName>
    </submittedName>
</protein>
<keyword evidence="2" id="KW-1185">Reference proteome</keyword>
<sequence length="376" mass="43078">MALIKTPYNLIYNDDGSLCVTLRDDDIPFEGVKSFAVEEGTENLLTYYDGVNDSEFIWEASEGVYYFVGFSFKNLDILNTDNTGNNSHELALSYEYKIDPGTSGYIYSEFYIKWSDGSYNYGSGIYGTIKDGNWHRSSGVKEFPVKPNLSITVYTWRFYFYPSGSTGKVYLRHVQAEDKSFTTSFVNGTRTAGLLEIPINFGNSFVISFWHKTIYGYSQDKTILGLQGNREDGGIDKVINIFHGWNTDMRVGTSENRSKYTIGIFSYTDEDWIFYTIIYDLNSDLFKIYKYNKKTGEFDIDDLSSFLASDNELRFLNFNKIRIGSCFYPETRISGNGKISNLLIAAYDPNIWTDEFIQELYNAKKPFAIPAKMPIV</sequence>